<dbReference type="InterPro" id="IPR039060">
    <property type="entry name" value="Antitox_HigA"/>
</dbReference>
<dbReference type="Proteomes" id="UP000636187">
    <property type="component" value="Unassembled WGS sequence"/>
</dbReference>
<comment type="caution">
    <text evidence="1">The sequence shown here is derived from an EMBL/GenBank/DDBJ whole genome shotgun (WGS) entry which is preliminary data.</text>
</comment>
<keyword evidence="2" id="KW-1185">Reference proteome</keyword>
<dbReference type="EMBL" id="JACJSW010000220">
    <property type="protein sequence ID" value="MBD2624480.1"/>
    <property type="molecule type" value="Genomic_DNA"/>
</dbReference>
<dbReference type="PANTHER" id="PTHR40455">
    <property type="entry name" value="ANTITOXIN HIGA"/>
    <property type="match status" value="1"/>
</dbReference>
<dbReference type="Gene3D" id="1.10.260.40">
    <property type="entry name" value="lambda repressor-like DNA-binding domains"/>
    <property type="match status" value="1"/>
</dbReference>
<evidence type="ECO:0000313" key="1">
    <source>
        <dbReference type="EMBL" id="MBD2624480.1"/>
    </source>
</evidence>
<proteinExistence type="predicted"/>
<accession>A0ABR8I057</accession>
<gene>
    <name evidence="1" type="ORF">H6G48_23585</name>
</gene>
<evidence type="ECO:0000313" key="2">
    <source>
        <dbReference type="Proteomes" id="UP000636187"/>
    </source>
</evidence>
<dbReference type="InterPro" id="IPR010982">
    <property type="entry name" value="Lambda_DNA-bd_dom_sf"/>
</dbReference>
<name>A0ABR8I057_9CHRO</name>
<sequence>MTKMRGKMTLTLNRDTYGRLLAEYLPKVIENDAENEQAINLAEALSHRENRSLEETTLLNLLLTLIEKYEQDHYPLEESEPHSILWELMEANNLQEKDLSDILGSKTIVSDILIGQQIITEKQAVKLGQFFHVDSSLFLSTQ</sequence>
<protein>
    <submittedName>
        <fullName evidence="1">Transcriptional regulator</fullName>
    </submittedName>
</protein>
<organism evidence="1 2">
    <name type="scientific">Microcystis flos-aquae FACHB-1344</name>
    <dbReference type="NCBI Taxonomy" id="2692899"/>
    <lineage>
        <taxon>Bacteria</taxon>
        <taxon>Bacillati</taxon>
        <taxon>Cyanobacteriota</taxon>
        <taxon>Cyanophyceae</taxon>
        <taxon>Oscillatoriophycideae</taxon>
        <taxon>Chroococcales</taxon>
        <taxon>Microcystaceae</taxon>
        <taxon>Microcystis</taxon>
    </lineage>
</organism>
<dbReference type="PANTHER" id="PTHR40455:SF1">
    <property type="entry name" value="ANTITOXIN HIGA"/>
    <property type="match status" value="1"/>
</dbReference>
<reference evidence="1 2" key="1">
    <citation type="journal article" date="2020" name="ISME J.">
        <title>Comparative genomics reveals insights into cyanobacterial evolution and habitat adaptation.</title>
        <authorList>
            <person name="Chen M.Y."/>
            <person name="Teng W.K."/>
            <person name="Zhao L."/>
            <person name="Hu C.X."/>
            <person name="Zhou Y.K."/>
            <person name="Han B.P."/>
            <person name="Song L.R."/>
            <person name="Shu W.S."/>
        </authorList>
    </citation>
    <scope>NUCLEOTIDE SEQUENCE [LARGE SCALE GENOMIC DNA]</scope>
    <source>
        <strain evidence="1 2">FACHB-1344</strain>
    </source>
</reference>